<dbReference type="RefSeq" id="WP_358476958.1">
    <property type="nucleotide sequence ID" value="NZ_JBEZAE010000022.1"/>
</dbReference>
<gene>
    <name evidence="3" type="ORF">AB0A88_28005</name>
</gene>
<keyword evidence="2" id="KW-1133">Transmembrane helix</keyword>
<comment type="caution">
    <text evidence="3">The sequence shown here is derived from an EMBL/GenBank/DDBJ whole genome shotgun (WGS) entry which is preliminary data.</text>
</comment>
<name>A0ABV3CIP6_9ACTN</name>
<keyword evidence="2" id="KW-0812">Transmembrane</keyword>
<proteinExistence type="predicted"/>
<dbReference type="Proteomes" id="UP001551329">
    <property type="component" value="Unassembled WGS sequence"/>
</dbReference>
<accession>A0ABV3CIP6</accession>
<evidence type="ECO:0000256" key="1">
    <source>
        <dbReference type="SAM" id="MobiDB-lite"/>
    </source>
</evidence>
<feature type="compositionally biased region" description="Low complexity" evidence="1">
    <location>
        <begin position="648"/>
        <end position="677"/>
    </location>
</feature>
<keyword evidence="2" id="KW-0472">Membrane</keyword>
<feature type="transmembrane region" description="Helical" evidence="2">
    <location>
        <begin position="401"/>
        <end position="421"/>
    </location>
</feature>
<dbReference type="EMBL" id="JBEZAE010000022">
    <property type="protein sequence ID" value="MEU7073965.1"/>
    <property type="molecule type" value="Genomic_DNA"/>
</dbReference>
<feature type="compositionally biased region" description="Basic and acidic residues" evidence="1">
    <location>
        <begin position="561"/>
        <end position="571"/>
    </location>
</feature>
<feature type="transmembrane region" description="Helical" evidence="2">
    <location>
        <begin position="442"/>
        <end position="461"/>
    </location>
</feature>
<feature type="region of interest" description="Disordered" evidence="1">
    <location>
        <begin position="554"/>
        <end position="680"/>
    </location>
</feature>
<evidence type="ECO:0000313" key="3">
    <source>
        <dbReference type="EMBL" id="MEU7073965.1"/>
    </source>
</evidence>
<keyword evidence="4" id="KW-1185">Reference proteome</keyword>
<organism evidence="3 4">
    <name type="scientific">Streptomyces narbonensis</name>
    <dbReference type="NCBI Taxonomy" id="67333"/>
    <lineage>
        <taxon>Bacteria</taxon>
        <taxon>Bacillati</taxon>
        <taxon>Actinomycetota</taxon>
        <taxon>Actinomycetes</taxon>
        <taxon>Kitasatosporales</taxon>
        <taxon>Streptomycetaceae</taxon>
        <taxon>Streptomyces</taxon>
    </lineage>
</organism>
<feature type="transmembrane region" description="Helical" evidence="2">
    <location>
        <begin position="467"/>
        <end position="485"/>
    </location>
</feature>
<sequence length="879" mass="91772">MNHRVLPERPLPGHAVCLDLRAGGPDDPGAAVRAALDVPQPGGERRFLVVDEADGLVGHQLLYERLSSYGPAQIVCLAVGARGDRTLRRTLTLRPPAAGVLWLLDIGGDDEAGDHGTDAALRPLVEVLATPEVFDAVLGSLGDVVHGVAVPAVRVLEHDLTDEARARAWRQAVEGLTGPEVPAGSVSPEGVPGALALLLGEGVPRSLSGHDWLPASGRAGARLAACQEALDDAVDGHDRVRGAAGLLTGAGREVDLPGDIERLTEELARLRTAVADAFGAAGGTRLTAEHRGLLRDRGVELPELPREITRAGIVPALRDHTYELIGRGLPLRSVAARLSALSARTAPAGSASRLARLDAICGPERLRRLGRRHPFTAGGPRPAAFALTGLLALLAGVWPVLGWFLGPAVGALAAVLAWLMLRRRPNRSPDGRIDGGGATGAAPRLVGGVLGGLAGAGLGQFLGPPVWVGAVALAVPAVAVVLLALRDWTRAVDDWWARADPEEAGRILREVHALVVTTAVHDWLFADVRHHCSAGAGAAARLLRELAETADAYGGGWAPDRGPDRGPDRPSDPVSDWASWEDEPLEPPSGPGRGPNAVGGADAGTTSWSWDDWSDAGEEDGWSDMAEEPPVRAQAASSYAPPSPPPSSYGSSAHPPSSSHGSSSYPPSSPQSEPAPAWLERRYGDGGSALVDTLVGDLVAGAVLLLDGCWAGIERDPGGTDHTVQTRRLTELLDETRIRLERDAAASPPPPYEGLRDLGALTSLAALTDRSERPDAARLTGVAADAVARLLLSEDDPGSTVALCGPAHLRLLSHDPLAARQVRFVPEAMRRGTAGDDIWRGTAEGVVWTGAGRHAGILRLVPLRADVVHTVRAEEAGEP</sequence>
<feature type="compositionally biased region" description="Acidic residues" evidence="1">
    <location>
        <begin position="612"/>
        <end position="627"/>
    </location>
</feature>
<evidence type="ECO:0000313" key="4">
    <source>
        <dbReference type="Proteomes" id="UP001551329"/>
    </source>
</evidence>
<reference evidence="3 4" key="1">
    <citation type="submission" date="2024-06" db="EMBL/GenBank/DDBJ databases">
        <title>The Natural Products Discovery Center: Release of the First 8490 Sequenced Strains for Exploring Actinobacteria Biosynthetic Diversity.</title>
        <authorList>
            <person name="Kalkreuter E."/>
            <person name="Kautsar S.A."/>
            <person name="Yang D."/>
            <person name="Bader C.D."/>
            <person name="Teijaro C.N."/>
            <person name="Fluegel L."/>
            <person name="Davis C.M."/>
            <person name="Simpson J.R."/>
            <person name="Lauterbach L."/>
            <person name="Steele A.D."/>
            <person name="Gui C."/>
            <person name="Meng S."/>
            <person name="Li G."/>
            <person name="Viehrig K."/>
            <person name="Ye F."/>
            <person name="Su P."/>
            <person name="Kiefer A.F."/>
            <person name="Nichols A."/>
            <person name="Cepeda A.J."/>
            <person name="Yan W."/>
            <person name="Fan B."/>
            <person name="Jiang Y."/>
            <person name="Adhikari A."/>
            <person name="Zheng C.-J."/>
            <person name="Schuster L."/>
            <person name="Cowan T.M."/>
            <person name="Smanski M.J."/>
            <person name="Chevrette M.G."/>
            <person name="De Carvalho L.P.S."/>
            <person name="Shen B."/>
        </authorList>
    </citation>
    <scope>NUCLEOTIDE SEQUENCE [LARGE SCALE GENOMIC DNA]</scope>
    <source>
        <strain evidence="3 4">NPDC045974</strain>
    </source>
</reference>
<evidence type="ECO:0000256" key="2">
    <source>
        <dbReference type="SAM" id="Phobius"/>
    </source>
</evidence>
<protein>
    <submittedName>
        <fullName evidence="3">Uncharacterized protein</fullName>
    </submittedName>
</protein>